<dbReference type="SMART" id="SM00387">
    <property type="entry name" value="HATPase_c"/>
    <property type="match status" value="1"/>
</dbReference>
<protein>
    <recommendedName>
        <fullName evidence="2">histidine kinase</fullName>
        <ecNumber evidence="2">2.7.13.3</ecNumber>
    </recommendedName>
</protein>
<dbReference type="PATRIC" id="fig|45070.6.peg.2469"/>
<dbReference type="InterPro" id="IPR003661">
    <property type="entry name" value="HisK_dim/P_dom"/>
</dbReference>
<keyword evidence="8" id="KW-0902">Two-component regulatory system</keyword>
<keyword evidence="3" id="KW-0597">Phosphoprotein</keyword>
<keyword evidence="12" id="KW-1185">Reference proteome</keyword>
<feature type="transmembrane region" description="Helical" evidence="9">
    <location>
        <begin position="188"/>
        <end position="211"/>
    </location>
</feature>
<keyword evidence="5" id="KW-0547">Nucleotide-binding</keyword>
<feature type="transmembrane region" description="Helical" evidence="9">
    <location>
        <begin position="250"/>
        <end position="268"/>
    </location>
</feature>
<accession>A0A0W0WMN6</accession>
<dbReference type="AlphaFoldDB" id="A0A0W0WMN6"/>
<dbReference type="CDD" id="cd00082">
    <property type="entry name" value="HisKA"/>
    <property type="match status" value="1"/>
</dbReference>
<reference evidence="11 12" key="1">
    <citation type="submission" date="2015-11" db="EMBL/GenBank/DDBJ databases">
        <title>Genomic analysis of 38 Legionella species identifies large and diverse effector repertoires.</title>
        <authorList>
            <person name="Burstein D."/>
            <person name="Amaro F."/>
            <person name="Zusman T."/>
            <person name="Lifshitz Z."/>
            <person name="Cohen O."/>
            <person name="Gilbert J.A."/>
            <person name="Pupko T."/>
            <person name="Shuman H.A."/>
            <person name="Segal G."/>
        </authorList>
    </citation>
    <scope>NUCLEOTIDE SEQUENCE [LARGE SCALE GENOMIC DNA]</scope>
    <source>
        <strain evidence="11 12">ATCC 49506</strain>
    </source>
</reference>
<dbReference type="EC" id="2.7.13.3" evidence="2"/>
<sequence>MLHSFLLCFICFSMLKKFLKNKYLNFSLVFFLITWSSLLGLEIEKKISSNQVMLLVAKFEFLVHIFSMFFILPIYFKSKSPDRRILKWLVLTNIFLFANDLTYYISVHLSNRYILSASLFTFLLGYIPYLIWIFSIIVFLLYILKKHILSLFDFYKALPIFISINLLITFLFFSSINNSFQFFSWENISHVVSFLSEFFIFDLALVCFIYSEEKGFSCLLLGLLALISGDFFVNYSFISQTSSLLHYGEMLWFLGLVIMMHGLAFLRYNTAGDIISWLSQNNSIKNNLAFWCFITSIIIFLFFFTICYLVSDLNIHSILLLPLIIMMYSVIIVVVSIQIGKKYESPFRKLTDNVRILMSGYSKQKIDESFVLHEFVFLQKFITEAFEVKEQKERAQQALINIAAQVAHDIRSPLAAINTVMSNLMTIPERQRIMIRNATTRINDIANNLLSQSKLGTSTLETHNSVSEETNEETYPELIFLILENIISEKRFEYYKSSIQINLDISSKAYNCFAKVGLSSFKRVLSNLINNSVEAVRSNGVVNITMNNDGFYIKISIEDNGCGIPNELLPRVIEPGFSHNKKNGVGYGLSYAKQYVDKTGGAMDIRSTEGIGTIITISLPHSTFPVWFCDSISISLNHTIIILDDDISIQDAWKTKFKEINHSSLMYYSNSSDLIKNGFNSYHPALYLIDFELVGENKNGLDLIEEFHLNDHAILVTTCFEDSYIRSRCINNNIRILPKAYVPYINIQTL</sequence>
<evidence type="ECO:0000256" key="4">
    <source>
        <dbReference type="ARBA" id="ARBA00022679"/>
    </source>
</evidence>
<keyword evidence="6 11" id="KW-0418">Kinase</keyword>
<feature type="transmembrane region" description="Helical" evidence="9">
    <location>
        <begin position="53"/>
        <end position="76"/>
    </location>
</feature>
<keyword evidence="9" id="KW-0472">Membrane</keyword>
<dbReference type="PRINTS" id="PR00344">
    <property type="entry name" value="BCTRLSENSOR"/>
</dbReference>
<dbReference type="InterPro" id="IPR005467">
    <property type="entry name" value="His_kinase_dom"/>
</dbReference>
<dbReference type="EMBL" id="LNYO01000023">
    <property type="protein sequence ID" value="KTD33591.1"/>
    <property type="molecule type" value="Genomic_DNA"/>
</dbReference>
<dbReference type="Gene3D" id="1.10.287.130">
    <property type="match status" value="1"/>
</dbReference>
<evidence type="ECO:0000313" key="11">
    <source>
        <dbReference type="EMBL" id="KTD33591.1"/>
    </source>
</evidence>
<dbReference type="InterPro" id="IPR036890">
    <property type="entry name" value="HATPase_C_sf"/>
</dbReference>
<organism evidence="11 12">
    <name type="scientific">Legionella nautarum</name>
    <dbReference type="NCBI Taxonomy" id="45070"/>
    <lineage>
        <taxon>Bacteria</taxon>
        <taxon>Pseudomonadati</taxon>
        <taxon>Pseudomonadota</taxon>
        <taxon>Gammaproteobacteria</taxon>
        <taxon>Legionellales</taxon>
        <taxon>Legionellaceae</taxon>
        <taxon>Legionella</taxon>
    </lineage>
</organism>
<dbReference type="STRING" id="45070.Lnau_2342"/>
<dbReference type="Pfam" id="PF02518">
    <property type="entry name" value="HATPase_c"/>
    <property type="match status" value="1"/>
</dbReference>
<keyword evidence="4" id="KW-0808">Transferase</keyword>
<feature type="transmembrane region" description="Helical" evidence="9">
    <location>
        <begin position="154"/>
        <end position="176"/>
    </location>
</feature>
<dbReference type="Proteomes" id="UP000054725">
    <property type="component" value="Unassembled WGS sequence"/>
</dbReference>
<evidence type="ECO:0000256" key="5">
    <source>
        <dbReference type="ARBA" id="ARBA00022741"/>
    </source>
</evidence>
<dbReference type="OrthoDB" id="9806130at2"/>
<dbReference type="Gene3D" id="3.30.565.10">
    <property type="entry name" value="Histidine kinase-like ATPase, C-terminal domain"/>
    <property type="match status" value="1"/>
</dbReference>
<dbReference type="GO" id="GO:0005524">
    <property type="term" value="F:ATP binding"/>
    <property type="evidence" value="ECO:0007669"/>
    <property type="project" value="UniProtKB-KW"/>
</dbReference>
<feature type="transmembrane region" description="Helical" evidence="9">
    <location>
        <begin position="288"/>
        <end position="311"/>
    </location>
</feature>
<proteinExistence type="predicted"/>
<feature type="transmembrane region" description="Helical" evidence="9">
    <location>
        <begin position="218"/>
        <end position="238"/>
    </location>
</feature>
<dbReference type="SUPFAM" id="SSF47384">
    <property type="entry name" value="Homodimeric domain of signal transducing histidine kinase"/>
    <property type="match status" value="1"/>
</dbReference>
<comment type="catalytic activity">
    <reaction evidence="1">
        <text>ATP + protein L-histidine = ADP + protein N-phospho-L-histidine.</text>
        <dbReference type="EC" id="2.7.13.3"/>
    </reaction>
</comment>
<evidence type="ECO:0000256" key="1">
    <source>
        <dbReference type="ARBA" id="ARBA00000085"/>
    </source>
</evidence>
<evidence type="ECO:0000256" key="8">
    <source>
        <dbReference type="ARBA" id="ARBA00023012"/>
    </source>
</evidence>
<name>A0A0W0WMN6_9GAMM</name>
<evidence type="ECO:0000256" key="7">
    <source>
        <dbReference type="ARBA" id="ARBA00022840"/>
    </source>
</evidence>
<dbReference type="CDD" id="cd00075">
    <property type="entry name" value="HATPase"/>
    <property type="match status" value="1"/>
</dbReference>
<keyword evidence="7" id="KW-0067">ATP-binding</keyword>
<feature type="transmembrane region" description="Helical" evidence="9">
    <location>
        <begin position="113"/>
        <end position="142"/>
    </location>
</feature>
<comment type="caution">
    <text evidence="11">The sequence shown here is derived from an EMBL/GenBank/DDBJ whole genome shotgun (WGS) entry which is preliminary data.</text>
</comment>
<feature type="transmembrane region" description="Helical" evidence="9">
    <location>
        <begin position="88"/>
        <end position="107"/>
    </location>
</feature>
<feature type="transmembrane region" description="Helical" evidence="9">
    <location>
        <begin position="317"/>
        <end position="339"/>
    </location>
</feature>
<evidence type="ECO:0000256" key="3">
    <source>
        <dbReference type="ARBA" id="ARBA00022553"/>
    </source>
</evidence>
<feature type="transmembrane region" description="Helical" evidence="9">
    <location>
        <begin position="23"/>
        <end position="41"/>
    </location>
</feature>
<evidence type="ECO:0000313" key="12">
    <source>
        <dbReference type="Proteomes" id="UP000054725"/>
    </source>
</evidence>
<dbReference type="PROSITE" id="PS50109">
    <property type="entry name" value="HIS_KIN"/>
    <property type="match status" value="1"/>
</dbReference>
<dbReference type="PANTHER" id="PTHR43065">
    <property type="entry name" value="SENSOR HISTIDINE KINASE"/>
    <property type="match status" value="1"/>
</dbReference>
<evidence type="ECO:0000256" key="9">
    <source>
        <dbReference type="SAM" id="Phobius"/>
    </source>
</evidence>
<evidence type="ECO:0000259" key="10">
    <source>
        <dbReference type="PROSITE" id="PS50109"/>
    </source>
</evidence>
<dbReference type="SUPFAM" id="SSF55874">
    <property type="entry name" value="ATPase domain of HSP90 chaperone/DNA topoisomerase II/histidine kinase"/>
    <property type="match status" value="1"/>
</dbReference>
<evidence type="ECO:0000256" key="6">
    <source>
        <dbReference type="ARBA" id="ARBA00022777"/>
    </source>
</evidence>
<dbReference type="InterPro" id="IPR036097">
    <property type="entry name" value="HisK_dim/P_sf"/>
</dbReference>
<gene>
    <name evidence="11" type="primary">qseC_2</name>
    <name evidence="11" type="ORF">Lnau_2342</name>
</gene>
<feature type="domain" description="Histidine kinase" evidence="10">
    <location>
        <begin position="405"/>
        <end position="623"/>
    </location>
</feature>
<dbReference type="GO" id="GO:0000155">
    <property type="term" value="F:phosphorelay sensor kinase activity"/>
    <property type="evidence" value="ECO:0007669"/>
    <property type="project" value="InterPro"/>
</dbReference>
<dbReference type="InterPro" id="IPR003594">
    <property type="entry name" value="HATPase_dom"/>
</dbReference>
<dbReference type="InterPro" id="IPR004358">
    <property type="entry name" value="Sig_transdc_His_kin-like_C"/>
</dbReference>
<keyword evidence="9" id="KW-0812">Transmembrane</keyword>
<evidence type="ECO:0000256" key="2">
    <source>
        <dbReference type="ARBA" id="ARBA00012438"/>
    </source>
</evidence>
<keyword evidence="9" id="KW-1133">Transmembrane helix</keyword>
<dbReference type="PANTHER" id="PTHR43065:SF10">
    <property type="entry name" value="PEROXIDE STRESS-ACTIVATED HISTIDINE KINASE MAK3"/>
    <property type="match status" value="1"/>
</dbReference>